<feature type="compositionally biased region" description="Low complexity" evidence="1">
    <location>
        <begin position="309"/>
        <end position="333"/>
    </location>
</feature>
<dbReference type="GeneID" id="92512658"/>
<evidence type="ECO:0000313" key="3">
    <source>
        <dbReference type="Proteomes" id="UP000673552"/>
    </source>
</evidence>
<dbReference type="RefSeq" id="XP_067175521.1">
    <property type="nucleotide sequence ID" value="XM_067320146.1"/>
</dbReference>
<reference evidence="3" key="1">
    <citation type="journal article" date="2021" name="Microbiol. Resour. Announc.">
        <title>LGAAP: Leishmaniinae Genome Assembly and Annotation Pipeline.</title>
        <authorList>
            <person name="Almutairi H."/>
            <person name="Urbaniak M.D."/>
            <person name="Bates M.D."/>
            <person name="Jariyapan N."/>
            <person name="Kwakye-Nuako G."/>
            <person name="Thomaz-Soccol V."/>
            <person name="Al-Salem W.S."/>
            <person name="Dillon R.J."/>
            <person name="Bates P.A."/>
            <person name="Gatherer D."/>
        </authorList>
    </citation>
    <scope>NUCLEOTIDE SEQUENCE [LARGE SCALE GENOMIC DNA]</scope>
</reference>
<protein>
    <submittedName>
        <fullName evidence="2">Uncharacterized protein</fullName>
    </submittedName>
</protein>
<keyword evidence="3" id="KW-1185">Reference proteome</keyword>
<dbReference type="EMBL" id="JAFEUZ010000033">
    <property type="protein sequence ID" value="KAG5469348.1"/>
    <property type="molecule type" value="Genomic_DNA"/>
</dbReference>
<evidence type="ECO:0000313" key="2">
    <source>
        <dbReference type="EMBL" id="KAG5469348.1"/>
    </source>
</evidence>
<accession>A0A836H3K4</accession>
<name>A0A836H3K4_9TRYP</name>
<organism evidence="2 3">
    <name type="scientific">Leishmania martiniquensis</name>
    <dbReference type="NCBI Taxonomy" id="1580590"/>
    <lineage>
        <taxon>Eukaryota</taxon>
        <taxon>Discoba</taxon>
        <taxon>Euglenozoa</taxon>
        <taxon>Kinetoplastea</taxon>
        <taxon>Metakinetoplastina</taxon>
        <taxon>Trypanosomatida</taxon>
        <taxon>Trypanosomatidae</taxon>
        <taxon>Leishmaniinae</taxon>
        <taxon>Leishmania</taxon>
    </lineage>
</organism>
<proteinExistence type="predicted"/>
<comment type="caution">
    <text evidence="2">The sequence shown here is derived from an EMBL/GenBank/DDBJ whole genome shotgun (WGS) entry which is preliminary data.</text>
</comment>
<feature type="region of interest" description="Disordered" evidence="1">
    <location>
        <begin position="276"/>
        <end position="333"/>
    </location>
</feature>
<sequence>MIMLRRIASSRCCARGSYGSLAGTSAHCIPTVALMFLYRYRHDQRFQQPEHMRATSVSRAAKLRRAMWMRMHPVERWTLLKDLGRRGAYLIEAPTPRPSPSAHDAADLSTPVYIQVRGKATLLGGADPKVRFGREATEAHWQLCHALPYTARLHLCLSLLLWIHCLADVQDTLARMQLPFAVVRRLQRYTVADVFPTRWNEHWVDVHTTVSTKMNAQLNSTAEQIPAPHTWDPETSETIEDAATEATVTLDAGRVLHGHHQARLRGKSLLQRVQGLQPRASADDEIAARLTNGVSPRGRQRRRPRRRSGSVSLEPSSLSAESSPASSTRPTSVEFACDASRRLPPVSLESEPLIDAAYHGNDNRGEGCPLNQDGEASPVPIFIYVPQSNRKAAVTYGSAQWTEAEALVRYCVMAHAATLSSLFIEGRVVSFSSNHPLVVAYVRWLLEELVQEQFVSVSLIPEEEVAAYRPYYPPWCWRSVLVLIPPKHGSGYSPAALRNWAARIVRAAPCTILVEGRAAAGYVRQLKDEVQFQQSALDPKNTRAVEWVEVGAAVSAEAATKRASVTAGAAVGDSIHSDKEEGRVRPYRRQRCPSGTFSSWASASEAILAAAQWMGGWFDVGRRNTMACGASYPTAFLETVRETLEDRFYTCELLYSPTQSCLTPYRFERWVLEHLPSNVRVVGINTSPLDVLFFFPQGVFLSEKVGNAFRYRAVERTLVAKDMVSAWRSHPLRYAATLLKRLGRCWRRCSSDVASGLHAEFSPSDVAELQRAVRAAAPSSPSYDPETFTGAPDRALEAATAEEASHALIRERLIEYLAEPSKWTLLGVAAARLFRL</sequence>
<dbReference type="KEGG" id="lmat:92512658"/>
<gene>
    <name evidence="2" type="ORF">LSCM1_02563</name>
</gene>
<dbReference type="AlphaFoldDB" id="A0A836H3K4"/>
<reference evidence="3" key="2">
    <citation type="journal article" date="2021" name="Sci. Data">
        <title>Chromosome-scale genome sequencing, assembly and annotation of six genomes from subfamily Leishmaniinae.</title>
        <authorList>
            <person name="Almutairi H."/>
            <person name="Urbaniak M.D."/>
            <person name="Bates M.D."/>
            <person name="Jariyapan N."/>
            <person name="Kwakye-Nuako G."/>
            <person name="Thomaz Soccol V."/>
            <person name="Al-Salem W.S."/>
            <person name="Dillon R.J."/>
            <person name="Bates P.A."/>
            <person name="Gatherer D."/>
        </authorList>
    </citation>
    <scope>NUCLEOTIDE SEQUENCE [LARGE SCALE GENOMIC DNA]</scope>
</reference>
<dbReference type="OrthoDB" id="272474at2759"/>
<dbReference type="Proteomes" id="UP000673552">
    <property type="component" value="Unassembled WGS sequence"/>
</dbReference>
<feature type="compositionally biased region" description="Basic residues" evidence="1">
    <location>
        <begin position="298"/>
        <end position="308"/>
    </location>
</feature>
<evidence type="ECO:0000256" key="1">
    <source>
        <dbReference type="SAM" id="MobiDB-lite"/>
    </source>
</evidence>